<gene>
    <name evidence="1" type="ordered locus">Nham_1777</name>
</gene>
<accession>Q1QMF6</accession>
<dbReference type="EMBL" id="CP000319">
    <property type="protein sequence ID" value="ABE62591.1"/>
    <property type="molecule type" value="Genomic_DNA"/>
</dbReference>
<protein>
    <submittedName>
        <fullName evidence="1">Uncharacterized protein</fullName>
    </submittedName>
</protein>
<organism evidence="1 2">
    <name type="scientific">Nitrobacter hamburgensis (strain DSM 10229 / NCIMB 13809 / X14)</name>
    <dbReference type="NCBI Taxonomy" id="323097"/>
    <lineage>
        <taxon>Bacteria</taxon>
        <taxon>Pseudomonadati</taxon>
        <taxon>Pseudomonadota</taxon>
        <taxon>Alphaproteobacteria</taxon>
        <taxon>Hyphomicrobiales</taxon>
        <taxon>Nitrobacteraceae</taxon>
        <taxon>Nitrobacter</taxon>
    </lineage>
</organism>
<keyword evidence="2" id="KW-1185">Reference proteome</keyword>
<sequence length="129" mass="14360">MKVRKAARFVTVTGSRANVERQSVDILFTGDDGNDYAIEIDPSILAALVAAILGEAKELHASLPELSDLPMQELRTTQMTVSMSPDGTLAWRISLAGDIHFDLAFSPEQFRSLDRKMAMVRELIDRRIQ</sequence>
<dbReference type="KEGG" id="nha:Nham_1777"/>
<dbReference type="HOGENOM" id="CLU_1946527_0_0_5"/>
<dbReference type="RefSeq" id="WP_011510273.1">
    <property type="nucleotide sequence ID" value="NC_007964.1"/>
</dbReference>
<proteinExistence type="predicted"/>
<evidence type="ECO:0000313" key="2">
    <source>
        <dbReference type="Proteomes" id="UP000001953"/>
    </source>
</evidence>
<name>Q1QMF6_NITHX</name>
<dbReference type="Proteomes" id="UP000001953">
    <property type="component" value="Chromosome"/>
</dbReference>
<reference evidence="1 2" key="1">
    <citation type="submission" date="2006-03" db="EMBL/GenBank/DDBJ databases">
        <title>Complete sequence of chromosome of Nitrobacter hamburgensis X14.</title>
        <authorList>
            <consortium name="US DOE Joint Genome Institute"/>
            <person name="Copeland A."/>
            <person name="Lucas S."/>
            <person name="Lapidus A."/>
            <person name="Barry K."/>
            <person name="Detter J.C."/>
            <person name="Glavina del Rio T."/>
            <person name="Hammon N."/>
            <person name="Israni S."/>
            <person name="Dalin E."/>
            <person name="Tice H."/>
            <person name="Pitluck S."/>
            <person name="Chain P."/>
            <person name="Malfatti S."/>
            <person name="Shin M."/>
            <person name="Vergez L."/>
            <person name="Schmutz J."/>
            <person name="Larimer F."/>
            <person name="Land M."/>
            <person name="Hauser L."/>
            <person name="Kyrpides N."/>
            <person name="Ivanova N."/>
            <person name="Ward B."/>
            <person name="Arp D."/>
            <person name="Klotz M."/>
            <person name="Stein L."/>
            <person name="O'Mullan G."/>
            <person name="Starkenburg S."/>
            <person name="Sayavedra L."/>
            <person name="Poret-Peterson A.T."/>
            <person name="Gentry M.E."/>
            <person name="Bruce D."/>
            <person name="Richardson P."/>
        </authorList>
    </citation>
    <scope>NUCLEOTIDE SEQUENCE [LARGE SCALE GENOMIC DNA]</scope>
    <source>
        <strain evidence="2">DSM 10229 / NCIMB 13809 / X14</strain>
    </source>
</reference>
<dbReference type="AlphaFoldDB" id="Q1QMF6"/>
<evidence type="ECO:0000313" key="1">
    <source>
        <dbReference type="EMBL" id="ABE62591.1"/>
    </source>
</evidence>
<dbReference type="OrthoDB" id="9883031at2"/>